<reference evidence="1 2" key="1">
    <citation type="submission" date="2014-04" db="EMBL/GenBank/DDBJ databases">
        <authorList>
            <consortium name="International Citrus Genome Consortium"/>
            <person name="Gmitter F."/>
            <person name="Chen C."/>
            <person name="Farmerie W."/>
            <person name="Harkins T."/>
            <person name="Desany B."/>
            <person name="Mohiuddin M."/>
            <person name="Kodira C."/>
            <person name="Borodovsky M."/>
            <person name="Lomsadze A."/>
            <person name="Burns P."/>
            <person name="Jenkins J."/>
            <person name="Prochnik S."/>
            <person name="Shu S."/>
            <person name="Chapman J."/>
            <person name="Pitluck S."/>
            <person name="Schmutz J."/>
            <person name="Rokhsar D."/>
        </authorList>
    </citation>
    <scope>NUCLEOTIDE SEQUENCE</scope>
</reference>
<sequence length="11" mass="1287">CLIDGYFKSQI</sequence>
<dbReference type="Proteomes" id="UP000027120">
    <property type="component" value="Unassembled WGS sequence"/>
</dbReference>
<protein>
    <submittedName>
        <fullName evidence="1">Uncharacterized protein</fullName>
    </submittedName>
</protein>
<proteinExistence type="predicted"/>
<organism evidence="1 2">
    <name type="scientific">Citrus sinensis</name>
    <name type="common">Sweet orange</name>
    <name type="synonym">Citrus aurantium var. sinensis</name>
    <dbReference type="NCBI Taxonomy" id="2711"/>
    <lineage>
        <taxon>Eukaryota</taxon>
        <taxon>Viridiplantae</taxon>
        <taxon>Streptophyta</taxon>
        <taxon>Embryophyta</taxon>
        <taxon>Tracheophyta</taxon>
        <taxon>Spermatophyta</taxon>
        <taxon>Magnoliopsida</taxon>
        <taxon>eudicotyledons</taxon>
        <taxon>Gunneridae</taxon>
        <taxon>Pentapetalae</taxon>
        <taxon>rosids</taxon>
        <taxon>malvids</taxon>
        <taxon>Sapindales</taxon>
        <taxon>Rutaceae</taxon>
        <taxon>Aurantioideae</taxon>
        <taxon>Citrus</taxon>
    </lineage>
</organism>
<name>A0A067EBC8_CITSI</name>
<evidence type="ECO:0000313" key="2">
    <source>
        <dbReference type="Proteomes" id="UP000027120"/>
    </source>
</evidence>
<evidence type="ECO:0000313" key="1">
    <source>
        <dbReference type="EMBL" id="KDO52519.1"/>
    </source>
</evidence>
<accession>A0A067EBC8</accession>
<keyword evidence="2" id="KW-1185">Reference proteome</keyword>
<gene>
    <name evidence="1" type="ORF">CISIN_1g0476591mg</name>
</gene>
<dbReference type="EMBL" id="KK785032">
    <property type="protein sequence ID" value="KDO52519.1"/>
    <property type="molecule type" value="Genomic_DNA"/>
</dbReference>
<feature type="non-terminal residue" evidence="1">
    <location>
        <position position="1"/>
    </location>
</feature>